<dbReference type="AlphaFoldDB" id="L1IKZ7"/>
<reference evidence="11" key="2">
    <citation type="submission" date="2012-11" db="EMBL/GenBank/DDBJ databases">
        <authorList>
            <person name="Kuo A."/>
            <person name="Curtis B.A."/>
            <person name="Tanifuji G."/>
            <person name="Burki F."/>
            <person name="Gruber A."/>
            <person name="Irimia M."/>
            <person name="Maruyama S."/>
            <person name="Arias M.C."/>
            <person name="Ball S.G."/>
            <person name="Gile G.H."/>
            <person name="Hirakawa Y."/>
            <person name="Hopkins J.F."/>
            <person name="Rensing S.A."/>
            <person name="Schmutz J."/>
            <person name="Symeonidi A."/>
            <person name="Elias M."/>
            <person name="Eveleigh R.J."/>
            <person name="Herman E.K."/>
            <person name="Klute M.J."/>
            <person name="Nakayama T."/>
            <person name="Obornik M."/>
            <person name="Reyes-Prieto A."/>
            <person name="Armbrust E.V."/>
            <person name="Aves S.J."/>
            <person name="Beiko R.G."/>
            <person name="Coutinho P."/>
            <person name="Dacks J.B."/>
            <person name="Durnford D.G."/>
            <person name="Fast N.M."/>
            <person name="Green B.R."/>
            <person name="Grisdale C."/>
            <person name="Hempe F."/>
            <person name="Henrissat B."/>
            <person name="Hoppner M.P."/>
            <person name="Ishida K.-I."/>
            <person name="Kim E."/>
            <person name="Koreny L."/>
            <person name="Kroth P.G."/>
            <person name="Liu Y."/>
            <person name="Malik S.-B."/>
            <person name="Maier U.G."/>
            <person name="McRose D."/>
            <person name="Mock T."/>
            <person name="Neilson J.A."/>
            <person name="Onodera N.T."/>
            <person name="Poole A.M."/>
            <person name="Pritham E.J."/>
            <person name="Richards T.A."/>
            <person name="Rocap G."/>
            <person name="Roy S.W."/>
            <person name="Sarai C."/>
            <person name="Schaack S."/>
            <person name="Shirato S."/>
            <person name="Slamovits C.H."/>
            <person name="Spencer D.F."/>
            <person name="Suzuki S."/>
            <person name="Worden A.Z."/>
            <person name="Zauner S."/>
            <person name="Barry K."/>
            <person name="Bell C."/>
            <person name="Bharti A.K."/>
            <person name="Crow J.A."/>
            <person name="Grimwood J."/>
            <person name="Kramer R."/>
            <person name="Lindquist E."/>
            <person name="Lucas S."/>
            <person name="Salamov A."/>
            <person name="McFadden G.I."/>
            <person name="Lane C.E."/>
            <person name="Keeling P.J."/>
            <person name="Gray M.W."/>
            <person name="Grigoriev I.V."/>
            <person name="Archibald J.M."/>
        </authorList>
    </citation>
    <scope>NUCLEOTIDE SEQUENCE</scope>
    <source>
        <strain evidence="11">CCMP2712</strain>
    </source>
</reference>
<protein>
    <recommendedName>
        <fullName evidence="8">RWP-RK domain-containing protein</fullName>
    </recommendedName>
</protein>
<dbReference type="PaxDb" id="55529-EKX36589"/>
<reference evidence="10" key="3">
    <citation type="submission" date="2015-06" db="UniProtKB">
        <authorList>
            <consortium name="EnsemblProtists"/>
        </authorList>
    </citation>
    <scope>IDENTIFICATION</scope>
</reference>
<keyword evidence="3" id="KW-0175">Coiled coil</keyword>
<dbReference type="GO" id="GO:0003677">
    <property type="term" value="F:DNA binding"/>
    <property type="evidence" value="ECO:0007669"/>
    <property type="project" value="UniProtKB-KW"/>
</dbReference>
<dbReference type="Pfam" id="PF02042">
    <property type="entry name" value="RWP-RK"/>
    <property type="match status" value="1"/>
</dbReference>
<keyword evidence="2" id="KW-0805">Transcription regulation</keyword>
<dbReference type="GeneID" id="17293313"/>
<dbReference type="GO" id="GO:0003700">
    <property type="term" value="F:DNA-binding transcription factor activity"/>
    <property type="evidence" value="ECO:0007669"/>
    <property type="project" value="InterPro"/>
</dbReference>
<feature type="domain" description="RWP-RK" evidence="8">
    <location>
        <begin position="29"/>
        <end position="114"/>
    </location>
</feature>
<dbReference type="EnsemblProtists" id="EKX36589">
    <property type="protein sequence ID" value="EKX36589"/>
    <property type="gene ID" value="GUITHDRAFT_117245"/>
</dbReference>
<dbReference type="OrthoDB" id="1747617at2759"/>
<evidence type="ECO:0000256" key="1">
    <source>
        <dbReference type="ARBA" id="ARBA00004049"/>
    </source>
</evidence>
<keyword evidence="5" id="KW-0804">Transcription</keyword>
<evidence type="ECO:0000259" key="8">
    <source>
        <dbReference type="PROSITE" id="PS51519"/>
    </source>
</evidence>
<dbReference type="HOGENOM" id="CLU_092984_4_1_1"/>
<evidence type="ECO:0000256" key="6">
    <source>
        <dbReference type="ARBA" id="ARBA00023242"/>
    </source>
</evidence>
<sequence>MTSTIMYDVPPLPLPTDPHNSPTLVKIFPRRKKGEDDSVPREPIYISLELLSRYFHLKQEEVASALGVSLTSFKGACRRVGLKKWPYVRSYTEEKGGSGEEGSSEEEGRGSYEGDLGFWGELLEEALRHVEESGEGSRWKKRRLMSVSSFVE</sequence>
<dbReference type="RefSeq" id="XP_005823569.1">
    <property type="nucleotide sequence ID" value="XM_005823512.1"/>
</dbReference>
<keyword evidence="11" id="KW-1185">Reference proteome</keyword>
<evidence type="ECO:0000256" key="7">
    <source>
        <dbReference type="SAM" id="MobiDB-lite"/>
    </source>
</evidence>
<dbReference type="EMBL" id="JH993071">
    <property type="protein sequence ID" value="EKX36589.1"/>
    <property type="molecule type" value="Genomic_DNA"/>
</dbReference>
<evidence type="ECO:0000256" key="5">
    <source>
        <dbReference type="ARBA" id="ARBA00023163"/>
    </source>
</evidence>
<evidence type="ECO:0000313" key="11">
    <source>
        <dbReference type="Proteomes" id="UP000011087"/>
    </source>
</evidence>
<keyword evidence="6" id="KW-0539">Nucleus</keyword>
<evidence type="ECO:0000256" key="4">
    <source>
        <dbReference type="ARBA" id="ARBA00023125"/>
    </source>
</evidence>
<dbReference type="Proteomes" id="UP000011087">
    <property type="component" value="Unassembled WGS sequence"/>
</dbReference>
<dbReference type="PANTHER" id="PTHR46373">
    <property type="entry name" value="PROTEIN RKD4"/>
    <property type="match status" value="1"/>
</dbReference>
<evidence type="ECO:0000256" key="2">
    <source>
        <dbReference type="ARBA" id="ARBA00023015"/>
    </source>
</evidence>
<keyword evidence="4" id="KW-0238">DNA-binding</keyword>
<dbReference type="InterPro" id="IPR003035">
    <property type="entry name" value="RWP-RK_dom"/>
</dbReference>
<name>L1IKZ7_GUITC</name>
<evidence type="ECO:0000313" key="9">
    <source>
        <dbReference type="EMBL" id="EKX36589.1"/>
    </source>
</evidence>
<feature type="region of interest" description="Disordered" evidence="7">
    <location>
        <begin position="92"/>
        <end position="113"/>
    </location>
</feature>
<dbReference type="PROSITE" id="PS51519">
    <property type="entry name" value="RWP_RK"/>
    <property type="match status" value="1"/>
</dbReference>
<proteinExistence type="predicted"/>
<comment type="function">
    <text evidence="1">Putative transcription factor.</text>
</comment>
<dbReference type="InterPro" id="IPR044607">
    <property type="entry name" value="RKD-like"/>
</dbReference>
<evidence type="ECO:0000256" key="3">
    <source>
        <dbReference type="ARBA" id="ARBA00023054"/>
    </source>
</evidence>
<evidence type="ECO:0000313" key="10">
    <source>
        <dbReference type="EnsemblProtists" id="EKX36589"/>
    </source>
</evidence>
<organism evidence="9">
    <name type="scientific">Guillardia theta (strain CCMP2712)</name>
    <name type="common">Cryptophyte</name>
    <dbReference type="NCBI Taxonomy" id="905079"/>
    <lineage>
        <taxon>Eukaryota</taxon>
        <taxon>Cryptophyceae</taxon>
        <taxon>Pyrenomonadales</taxon>
        <taxon>Geminigeraceae</taxon>
        <taxon>Guillardia</taxon>
    </lineage>
</organism>
<accession>L1IKZ7</accession>
<dbReference type="PANTHER" id="PTHR46373:SF2">
    <property type="entry name" value="RWP-RK DOMAIN-CONTAINING PROTEIN"/>
    <property type="match status" value="1"/>
</dbReference>
<gene>
    <name evidence="9" type="ORF">GUITHDRAFT_117245</name>
</gene>
<reference evidence="9 11" key="1">
    <citation type="journal article" date="2012" name="Nature">
        <title>Algal genomes reveal evolutionary mosaicism and the fate of nucleomorphs.</title>
        <authorList>
            <consortium name="DOE Joint Genome Institute"/>
            <person name="Curtis B.A."/>
            <person name="Tanifuji G."/>
            <person name="Burki F."/>
            <person name="Gruber A."/>
            <person name="Irimia M."/>
            <person name="Maruyama S."/>
            <person name="Arias M.C."/>
            <person name="Ball S.G."/>
            <person name="Gile G.H."/>
            <person name="Hirakawa Y."/>
            <person name="Hopkins J.F."/>
            <person name="Kuo A."/>
            <person name="Rensing S.A."/>
            <person name="Schmutz J."/>
            <person name="Symeonidi A."/>
            <person name="Elias M."/>
            <person name="Eveleigh R.J."/>
            <person name="Herman E.K."/>
            <person name="Klute M.J."/>
            <person name="Nakayama T."/>
            <person name="Obornik M."/>
            <person name="Reyes-Prieto A."/>
            <person name="Armbrust E.V."/>
            <person name="Aves S.J."/>
            <person name="Beiko R.G."/>
            <person name="Coutinho P."/>
            <person name="Dacks J.B."/>
            <person name="Durnford D.G."/>
            <person name="Fast N.M."/>
            <person name="Green B.R."/>
            <person name="Grisdale C.J."/>
            <person name="Hempel F."/>
            <person name="Henrissat B."/>
            <person name="Hoppner M.P."/>
            <person name="Ishida K."/>
            <person name="Kim E."/>
            <person name="Koreny L."/>
            <person name="Kroth P.G."/>
            <person name="Liu Y."/>
            <person name="Malik S.B."/>
            <person name="Maier U.G."/>
            <person name="McRose D."/>
            <person name="Mock T."/>
            <person name="Neilson J.A."/>
            <person name="Onodera N.T."/>
            <person name="Poole A.M."/>
            <person name="Pritham E.J."/>
            <person name="Richards T.A."/>
            <person name="Rocap G."/>
            <person name="Roy S.W."/>
            <person name="Sarai C."/>
            <person name="Schaack S."/>
            <person name="Shirato S."/>
            <person name="Slamovits C.H."/>
            <person name="Spencer D.F."/>
            <person name="Suzuki S."/>
            <person name="Worden A.Z."/>
            <person name="Zauner S."/>
            <person name="Barry K."/>
            <person name="Bell C."/>
            <person name="Bharti A.K."/>
            <person name="Crow J.A."/>
            <person name="Grimwood J."/>
            <person name="Kramer R."/>
            <person name="Lindquist E."/>
            <person name="Lucas S."/>
            <person name="Salamov A."/>
            <person name="McFadden G.I."/>
            <person name="Lane C.E."/>
            <person name="Keeling P.J."/>
            <person name="Gray M.W."/>
            <person name="Grigoriev I.V."/>
            <person name="Archibald J.M."/>
        </authorList>
    </citation>
    <scope>NUCLEOTIDE SEQUENCE</scope>
    <source>
        <strain evidence="9 11">CCMP2712</strain>
    </source>
</reference>
<dbReference type="KEGG" id="gtt:GUITHDRAFT_117245"/>
<feature type="region of interest" description="Disordered" evidence="7">
    <location>
        <begin position="1"/>
        <end position="20"/>
    </location>
</feature>